<dbReference type="Proteomes" id="UP000835052">
    <property type="component" value="Unassembled WGS sequence"/>
</dbReference>
<organism evidence="2 3">
    <name type="scientific">Caenorhabditis auriculariae</name>
    <dbReference type="NCBI Taxonomy" id="2777116"/>
    <lineage>
        <taxon>Eukaryota</taxon>
        <taxon>Metazoa</taxon>
        <taxon>Ecdysozoa</taxon>
        <taxon>Nematoda</taxon>
        <taxon>Chromadorea</taxon>
        <taxon>Rhabditida</taxon>
        <taxon>Rhabditina</taxon>
        <taxon>Rhabditomorpha</taxon>
        <taxon>Rhabditoidea</taxon>
        <taxon>Rhabditidae</taxon>
        <taxon>Peloderinae</taxon>
        <taxon>Caenorhabditis</taxon>
    </lineage>
</organism>
<reference evidence="2" key="1">
    <citation type="submission" date="2020-10" db="EMBL/GenBank/DDBJ databases">
        <authorList>
            <person name="Kikuchi T."/>
        </authorList>
    </citation>
    <scope>NUCLEOTIDE SEQUENCE</scope>
    <source>
        <strain evidence="2">NKZ352</strain>
    </source>
</reference>
<proteinExistence type="predicted"/>
<sequence length="145" mass="16007">MTSPTFPAYIPAFALNRFCGHGSRSGRNLYQSIDLVEKITGDQASIGILLLGLVATIIASPDDAEDDSATKIASDLPNLEKADVSSDSFRRKSMVFHPIRRDPKKEDAKIIREEIVKLLKEIQQETPPDEIPSWFKAASDVDVAH</sequence>
<gene>
    <name evidence="2" type="ORF">CAUJ_LOCUS9692</name>
</gene>
<evidence type="ECO:0000256" key="1">
    <source>
        <dbReference type="SAM" id="MobiDB-lite"/>
    </source>
</evidence>
<dbReference type="AlphaFoldDB" id="A0A8S1HBS9"/>
<evidence type="ECO:0000313" key="3">
    <source>
        <dbReference type="Proteomes" id="UP000835052"/>
    </source>
</evidence>
<keyword evidence="3" id="KW-1185">Reference proteome</keyword>
<comment type="caution">
    <text evidence="2">The sequence shown here is derived from an EMBL/GenBank/DDBJ whole genome shotgun (WGS) entry which is preliminary data.</text>
</comment>
<evidence type="ECO:0000313" key="2">
    <source>
        <dbReference type="EMBL" id="CAD6193773.1"/>
    </source>
</evidence>
<dbReference type="EMBL" id="CAJGYM010000038">
    <property type="protein sequence ID" value="CAD6193773.1"/>
    <property type="molecule type" value="Genomic_DNA"/>
</dbReference>
<protein>
    <submittedName>
        <fullName evidence="2">Uncharacterized protein</fullName>
    </submittedName>
</protein>
<accession>A0A8S1HBS9</accession>
<name>A0A8S1HBS9_9PELO</name>
<feature type="region of interest" description="Disordered" evidence="1">
    <location>
        <begin position="126"/>
        <end position="145"/>
    </location>
</feature>